<comment type="subcellular location">
    <subcellularLocation>
        <location evidence="2">Cell membrane</location>
        <topology evidence="2">Lipid-anchor</topology>
    </subcellularLocation>
</comment>
<keyword evidence="3" id="KW-0175">Coiled coil</keyword>
<dbReference type="PANTHER" id="PTHR30203">
    <property type="entry name" value="OUTER MEMBRANE CATION EFFLUX PROTEIN"/>
    <property type="match status" value="1"/>
</dbReference>
<dbReference type="Gene3D" id="1.20.1600.10">
    <property type="entry name" value="Outer membrane efflux proteins (OEP)"/>
    <property type="match status" value="1"/>
</dbReference>
<feature type="coiled-coil region" evidence="3">
    <location>
        <begin position="67"/>
        <end position="94"/>
    </location>
</feature>
<dbReference type="EMBL" id="FUWH01000003">
    <property type="protein sequence ID" value="SJZ66370.1"/>
    <property type="molecule type" value="Genomic_DNA"/>
</dbReference>
<evidence type="ECO:0000313" key="5">
    <source>
        <dbReference type="Proteomes" id="UP000190888"/>
    </source>
</evidence>
<evidence type="ECO:0000256" key="2">
    <source>
        <dbReference type="RuleBase" id="RU362097"/>
    </source>
</evidence>
<dbReference type="InterPro" id="IPR003423">
    <property type="entry name" value="OMP_efflux"/>
</dbReference>
<feature type="chain" id="PRO_5010398527" evidence="2">
    <location>
        <begin position="27"/>
        <end position="477"/>
    </location>
</feature>
<sequence>MYKRSKFQYIAILGASLAITSCSVPALVQRDSNKTVPFSYGNGTDTLNSAQKGWRAFFTDPNLAALIDTALKNNQELQITLQEIEASRNEIRLKHAALLPTVGARAGVGVDKPGRYTSQGAGDASTEIEPGKEVPDPLTDFTVAAYANWEVDIWKKLRTAKKAAITRYLSSVEGKNFVLTNLVAEIARSYYELLSLDNQLEIVKQTIILQNNALGIVKVQKDAARATELGVQKFQAEVLKSESLEFDILQQIRETENRINLLLGRYPQAINRDKSSFASLVPATVNVGIPSQLLANRPDIMQAELDLAAAKLDVKVARAEFYPSFGISAAIGFQAFKPSYLVKFPESLIYSLAGDIAGPLINRNAIKAEFNKANARQLQAMYNYERTILNAYIEVATQMSKISNLDKSYQLKQKQVEALNRSIDISNDLFRSARVDYFEVLMTQRDALESRLELIETKKEQLNAVVSVYRNLGGGWR</sequence>
<organism evidence="4 5">
    <name type="scientific">Sediminibacterium ginsengisoli</name>
    <dbReference type="NCBI Taxonomy" id="413434"/>
    <lineage>
        <taxon>Bacteria</taxon>
        <taxon>Pseudomonadati</taxon>
        <taxon>Bacteroidota</taxon>
        <taxon>Chitinophagia</taxon>
        <taxon>Chitinophagales</taxon>
        <taxon>Chitinophagaceae</taxon>
        <taxon>Sediminibacterium</taxon>
    </lineage>
</organism>
<feature type="signal peptide" evidence="2">
    <location>
        <begin position="1"/>
        <end position="26"/>
    </location>
</feature>
<dbReference type="Proteomes" id="UP000190888">
    <property type="component" value="Unassembled WGS sequence"/>
</dbReference>
<feature type="coiled-coil region" evidence="3">
    <location>
        <begin position="438"/>
        <end position="465"/>
    </location>
</feature>
<dbReference type="OrthoDB" id="9770517at2"/>
<keyword evidence="2" id="KW-0812">Transmembrane</keyword>
<keyword evidence="2" id="KW-0472">Membrane</keyword>
<keyword evidence="2 4" id="KW-0449">Lipoprotein</keyword>
<dbReference type="GO" id="GO:0005886">
    <property type="term" value="C:plasma membrane"/>
    <property type="evidence" value="ECO:0007669"/>
    <property type="project" value="UniProtKB-SubCell"/>
</dbReference>
<keyword evidence="2" id="KW-0732">Signal</keyword>
<keyword evidence="5" id="KW-1185">Reference proteome</keyword>
<reference evidence="4 5" key="1">
    <citation type="submission" date="2017-02" db="EMBL/GenBank/DDBJ databases">
        <authorList>
            <person name="Peterson S.W."/>
        </authorList>
    </citation>
    <scope>NUCLEOTIDE SEQUENCE [LARGE SCALE GENOMIC DNA]</scope>
    <source>
        <strain evidence="4 5">DSM 22335</strain>
    </source>
</reference>
<dbReference type="Gene3D" id="2.20.200.10">
    <property type="entry name" value="Outer membrane efflux proteins (OEP)"/>
    <property type="match status" value="1"/>
</dbReference>
<dbReference type="PANTHER" id="PTHR30203:SF30">
    <property type="entry name" value="OUTER MEMBRANE PROTEIN-RELATED"/>
    <property type="match status" value="1"/>
</dbReference>
<keyword evidence="2" id="KW-0564">Palmitate</keyword>
<dbReference type="NCBIfam" id="TIGR01845">
    <property type="entry name" value="outer_NodT"/>
    <property type="match status" value="1"/>
</dbReference>
<dbReference type="RefSeq" id="WP_078830856.1">
    <property type="nucleotide sequence ID" value="NZ_FUWH01000003.1"/>
</dbReference>
<dbReference type="GO" id="GO:0015562">
    <property type="term" value="F:efflux transmembrane transporter activity"/>
    <property type="evidence" value="ECO:0007669"/>
    <property type="project" value="InterPro"/>
</dbReference>
<accession>A0A1T4MH03</accession>
<dbReference type="InterPro" id="IPR010131">
    <property type="entry name" value="MdtP/NodT-like"/>
</dbReference>
<evidence type="ECO:0000256" key="3">
    <source>
        <dbReference type="SAM" id="Coils"/>
    </source>
</evidence>
<protein>
    <submittedName>
        <fullName evidence="4">Efflux transporter, outer membrane factor (OMF) lipoprotein, NodT family</fullName>
    </submittedName>
</protein>
<dbReference type="PROSITE" id="PS51257">
    <property type="entry name" value="PROKAR_LIPOPROTEIN"/>
    <property type="match status" value="1"/>
</dbReference>
<dbReference type="STRING" id="413434.SAMN04488132_103391"/>
<dbReference type="AlphaFoldDB" id="A0A1T4MH03"/>
<dbReference type="Pfam" id="PF02321">
    <property type="entry name" value="OEP"/>
    <property type="match status" value="2"/>
</dbReference>
<comment type="similarity">
    <text evidence="1 2">Belongs to the outer membrane factor (OMF) (TC 1.B.17) family.</text>
</comment>
<name>A0A1T4MH03_9BACT</name>
<keyword evidence="2" id="KW-1134">Transmembrane beta strand</keyword>
<evidence type="ECO:0000256" key="1">
    <source>
        <dbReference type="ARBA" id="ARBA00007613"/>
    </source>
</evidence>
<dbReference type="SUPFAM" id="SSF56954">
    <property type="entry name" value="Outer membrane efflux proteins (OEP)"/>
    <property type="match status" value="1"/>
</dbReference>
<proteinExistence type="inferred from homology"/>
<evidence type="ECO:0000313" key="4">
    <source>
        <dbReference type="EMBL" id="SJZ66370.1"/>
    </source>
</evidence>
<gene>
    <name evidence="4" type="ORF">SAMN04488132_103391</name>
</gene>